<dbReference type="InterPro" id="IPR003395">
    <property type="entry name" value="RecF/RecN/SMC_N"/>
</dbReference>
<organism evidence="6 7">
    <name type="scientific">Pseudonocardia sediminis</name>
    <dbReference type="NCBI Taxonomy" id="1397368"/>
    <lineage>
        <taxon>Bacteria</taxon>
        <taxon>Bacillati</taxon>
        <taxon>Actinomycetota</taxon>
        <taxon>Actinomycetes</taxon>
        <taxon>Pseudonocardiales</taxon>
        <taxon>Pseudonocardiaceae</taxon>
        <taxon>Pseudonocardia</taxon>
    </lineage>
</organism>
<dbReference type="OrthoDB" id="5089113at2"/>
<comment type="subunit">
    <text evidence="2">Heterodimer of SbcC and SbcD.</text>
</comment>
<dbReference type="RefSeq" id="WP_130289455.1">
    <property type="nucleotide sequence ID" value="NZ_SHKL01000001.1"/>
</dbReference>
<protein>
    <recommendedName>
        <fullName evidence="3">Nuclease SbcCD subunit C</fullName>
    </recommendedName>
</protein>
<sequence>MTAVPLPIPEPLRLLTFEDLIELAEAKRSRATSEASRSGWDRLLEVARALGGRATAGDLVSGRTWTLLRVSIDGYQGVGAPLTIDLDPTPGVTVLIGRNGSGKSSIADAIETALHGEPRAPASNGKGGKAPLWERQHCGRDATQAHVEVTLLAGEETLTLGVRIAPDGSVTGRTARHAAADGTTTDVDLDTTSWRSALAGHRPVFGYAAVERQVQLAQNLQEFLEPLLAFGGCFDELKTGVDSAGSAAARAQDRWTKARDDARHRTDQVDHERADPAPTQIDWPDVTDDPNAWLTAAGLTETGAAAPEITSDHHDRLHAAATKAFAALRDLESAEATPAPDLVTAKLAAPLAELHRAVEHLDTPGDICPVCRREGPDWATNLAATVDTAPTTETQTTEFARRLGALRAALDNDLVPIKEVVAYDWCTDALRDAARPVLAAGADLRHQLDEDGRRATPEVRAAVRAAHSRLTSTGWHATVTELAAHTDRERQWQRARRSAVEPFLSVWREVRDDAAAAASWKSASDCVRTLQNDLRADRTRNLQALTDSSVRTLLDDVGLHITGLSVKGTKADVQVVDVTGQAVGLSLLSAGQRNALLLAPLLAVAHGGPFGFLVLDDPVHAFDQIRVDRLAQLIDALAADRRVIVLTHDERLREHLLVHSPHHTARKVHRDHLTGVVEETPSPPMWEVLLKDADAALAKAPKPGPTTTPPTVLIRSLCRMAFDDALRHFVLQESVGVPRDPQSDLAFLDETATTKKRISAALTLHPGHPRVLASQSIIAPHLDGWNQAAHGRAKSPEPTTAEISDARSACQTLLGLP</sequence>
<feature type="domain" description="RecF/RecN/SMC N-terminal" evidence="5">
    <location>
        <begin position="83"/>
        <end position="653"/>
    </location>
</feature>
<dbReference type="PANTHER" id="PTHR32114:SF2">
    <property type="entry name" value="ABC TRANSPORTER ABCH.3"/>
    <property type="match status" value="1"/>
</dbReference>
<dbReference type="InterPro" id="IPR027417">
    <property type="entry name" value="P-loop_NTPase"/>
</dbReference>
<evidence type="ECO:0000313" key="7">
    <source>
        <dbReference type="Proteomes" id="UP000291591"/>
    </source>
</evidence>
<evidence type="ECO:0000256" key="2">
    <source>
        <dbReference type="ARBA" id="ARBA00011322"/>
    </source>
</evidence>
<evidence type="ECO:0000259" key="5">
    <source>
        <dbReference type="Pfam" id="PF02463"/>
    </source>
</evidence>
<evidence type="ECO:0000256" key="4">
    <source>
        <dbReference type="SAM" id="MobiDB-lite"/>
    </source>
</evidence>
<evidence type="ECO:0000313" key="6">
    <source>
        <dbReference type="EMBL" id="RZT84910.1"/>
    </source>
</evidence>
<accession>A0A4V2FQJ2</accession>
<name>A0A4V2FQJ2_PSEST</name>
<reference evidence="6 7" key="1">
    <citation type="submission" date="2019-02" db="EMBL/GenBank/DDBJ databases">
        <title>Sequencing the genomes of 1000 actinobacteria strains.</title>
        <authorList>
            <person name="Klenk H.-P."/>
        </authorList>
    </citation>
    <scope>NUCLEOTIDE SEQUENCE [LARGE SCALE GENOMIC DNA]</scope>
    <source>
        <strain evidence="6 7">DSM 45779</strain>
    </source>
</reference>
<comment type="similarity">
    <text evidence="1">Belongs to the SMC family. SbcC subfamily.</text>
</comment>
<evidence type="ECO:0000256" key="3">
    <source>
        <dbReference type="ARBA" id="ARBA00013368"/>
    </source>
</evidence>
<evidence type="ECO:0000256" key="1">
    <source>
        <dbReference type="ARBA" id="ARBA00006930"/>
    </source>
</evidence>
<feature type="compositionally biased region" description="Basic and acidic residues" evidence="4">
    <location>
        <begin position="251"/>
        <end position="275"/>
    </location>
</feature>
<dbReference type="SUPFAM" id="SSF52540">
    <property type="entry name" value="P-loop containing nucleoside triphosphate hydrolases"/>
    <property type="match status" value="1"/>
</dbReference>
<dbReference type="Pfam" id="PF02463">
    <property type="entry name" value="SMC_N"/>
    <property type="match status" value="1"/>
</dbReference>
<dbReference type="EMBL" id="SHKL01000001">
    <property type="protein sequence ID" value="RZT84910.1"/>
    <property type="molecule type" value="Genomic_DNA"/>
</dbReference>
<gene>
    <name evidence="6" type="ORF">EV383_1768</name>
</gene>
<dbReference type="PANTHER" id="PTHR32114">
    <property type="entry name" value="ABC TRANSPORTER ABCH.3"/>
    <property type="match status" value="1"/>
</dbReference>
<keyword evidence="7" id="KW-1185">Reference proteome</keyword>
<dbReference type="Gene3D" id="3.40.50.300">
    <property type="entry name" value="P-loop containing nucleotide triphosphate hydrolases"/>
    <property type="match status" value="2"/>
</dbReference>
<proteinExistence type="inferred from homology"/>
<comment type="caution">
    <text evidence="6">The sequence shown here is derived from an EMBL/GenBank/DDBJ whole genome shotgun (WGS) entry which is preliminary data.</text>
</comment>
<dbReference type="AlphaFoldDB" id="A0A4V2FQJ2"/>
<dbReference type="Proteomes" id="UP000291591">
    <property type="component" value="Unassembled WGS sequence"/>
</dbReference>
<feature type="region of interest" description="Disordered" evidence="4">
    <location>
        <begin position="251"/>
        <end position="287"/>
    </location>
</feature>